<protein>
    <submittedName>
        <fullName evidence="9">Sulfotransferase family 2 domain-containing protein</fullName>
    </submittedName>
</protein>
<evidence type="ECO:0000256" key="1">
    <source>
        <dbReference type="ARBA" id="ARBA00004323"/>
    </source>
</evidence>
<evidence type="ECO:0000256" key="6">
    <source>
        <dbReference type="ARBA" id="ARBA00023034"/>
    </source>
</evidence>
<keyword evidence="2 9" id="KW-0808">Transferase</keyword>
<gene>
    <name evidence="9" type="ORF">H1164_11285</name>
</gene>
<keyword evidence="5" id="KW-1133">Transmembrane helix</keyword>
<dbReference type="AlphaFoldDB" id="A0A7W2AJ15"/>
<dbReference type="GO" id="GO:0016020">
    <property type="term" value="C:membrane"/>
    <property type="evidence" value="ECO:0007669"/>
    <property type="project" value="InterPro"/>
</dbReference>
<keyword evidence="8" id="KW-0325">Glycoprotein</keyword>
<dbReference type="OrthoDB" id="7981249at2"/>
<reference evidence="9 10" key="1">
    <citation type="submission" date="2020-07" db="EMBL/GenBank/DDBJ databases">
        <authorList>
            <person name="Feng H."/>
        </authorList>
    </citation>
    <scope>NUCLEOTIDE SEQUENCE [LARGE SCALE GENOMIC DNA]</scope>
    <source>
        <strain evidence="10">s-11</strain>
    </source>
</reference>
<evidence type="ECO:0000313" key="10">
    <source>
        <dbReference type="Proteomes" id="UP000530514"/>
    </source>
</evidence>
<dbReference type="RefSeq" id="WP_033100945.1">
    <property type="nucleotide sequence ID" value="NZ_JACEIP010000016.1"/>
</dbReference>
<dbReference type="InterPro" id="IPR027417">
    <property type="entry name" value="P-loop_NTPase"/>
</dbReference>
<dbReference type="GO" id="GO:0009247">
    <property type="term" value="P:glycolipid biosynthetic process"/>
    <property type="evidence" value="ECO:0007669"/>
    <property type="project" value="InterPro"/>
</dbReference>
<evidence type="ECO:0000256" key="3">
    <source>
        <dbReference type="ARBA" id="ARBA00022692"/>
    </source>
</evidence>
<comment type="caution">
    <text evidence="9">The sequence shown here is derived from an EMBL/GenBank/DDBJ whole genome shotgun (WGS) entry which is preliminary data.</text>
</comment>
<dbReference type="PANTHER" id="PTHR32301:SF6">
    <property type="entry name" value="GOLVESIN-RELATED"/>
    <property type="match status" value="1"/>
</dbReference>
<keyword evidence="7" id="KW-0472">Membrane</keyword>
<dbReference type="Gene3D" id="3.40.50.300">
    <property type="entry name" value="P-loop containing nucleotide triphosphate hydrolases"/>
    <property type="match status" value="1"/>
</dbReference>
<evidence type="ECO:0000256" key="5">
    <source>
        <dbReference type="ARBA" id="ARBA00022989"/>
    </source>
</evidence>
<proteinExistence type="predicted"/>
<dbReference type="PANTHER" id="PTHR32301">
    <property type="entry name" value="COUNTIN RECEPTOR CNR3-RELATED"/>
    <property type="match status" value="1"/>
</dbReference>
<dbReference type="SUPFAM" id="SSF52540">
    <property type="entry name" value="P-loop containing nucleoside triphosphate hydrolases"/>
    <property type="match status" value="1"/>
</dbReference>
<evidence type="ECO:0000256" key="2">
    <source>
        <dbReference type="ARBA" id="ARBA00022679"/>
    </source>
</evidence>
<evidence type="ECO:0000256" key="4">
    <source>
        <dbReference type="ARBA" id="ARBA00022968"/>
    </source>
</evidence>
<sequence length="244" mass="29070">MSQPILIFSHIPKTGGLTLRKIIDQHFAPHHIYKYPAHHQARVLNLVPQSKISHIRCVYGHCRFGVHRHFDRPFQYITMLRDPLKRIISSYYFIRSSPSNRLHNKVNKMSLEEYIFSRDPRISLPLHNHQTRFISGKNDPDIKLAMENIRKHYLFVGITEMYPESVFMLNRLMGWKHKPYSKENITKNKPKKIPLSDQAIRHIKEQNALDYQIYEYCKEQLTNQIKNLPEPAKERMDRFIGANR</sequence>
<keyword evidence="4" id="KW-0735">Signal-anchor</keyword>
<organism evidence="9 10">
    <name type="scientific">Thermoactinomyces daqus</name>
    <dbReference type="NCBI Taxonomy" id="1329516"/>
    <lineage>
        <taxon>Bacteria</taxon>
        <taxon>Bacillati</taxon>
        <taxon>Bacillota</taxon>
        <taxon>Bacilli</taxon>
        <taxon>Bacillales</taxon>
        <taxon>Thermoactinomycetaceae</taxon>
        <taxon>Thermoactinomyces</taxon>
    </lineage>
</organism>
<keyword evidence="6" id="KW-0333">Golgi apparatus</keyword>
<evidence type="ECO:0000256" key="7">
    <source>
        <dbReference type="ARBA" id="ARBA00023136"/>
    </source>
</evidence>
<dbReference type="InterPro" id="IPR053259">
    <property type="entry name" value="Golvesin-related_Golgi"/>
</dbReference>
<evidence type="ECO:0000256" key="8">
    <source>
        <dbReference type="ARBA" id="ARBA00023180"/>
    </source>
</evidence>
<name>A0A7W2AJ15_9BACL</name>
<dbReference type="Proteomes" id="UP000530514">
    <property type="component" value="Unassembled WGS sequence"/>
</dbReference>
<evidence type="ECO:0000313" key="9">
    <source>
        <dbReference type="EMBL" id="MBA4543478.1"/>
    </source>
</evidence>
<dbReference type="EMBL" id="JACEIP010000016">
    <property type="protein sequence ID" value="MBA4543478.1"/>
    <property type="molecule type" value="Genomic_DNA"/>
</dbReference>
<keyword evidence="10" id="KW-1185">Reference proteome</keyword>
<dbReference type="Pfam" id="PF06990">
    <property type="entry name" value="Gal-3-0_sulfotr"/>
    <property type="match status" value="1"/>
</dbReference>
<keyword evidence="3" id="KW-0812">Transmembrane</keyword>
<dbReference type="InterPro" id="IPR009729">
    <property type="entry name" value="Gal-3-0_sulfotransfrase"/>
</dbReference>
<comment type="subcellular location">
    <subcellularLocation>
        <location evidence="1">Golgi apparatus membrane</location>
        <topology evidence="1">Single-pass type II membrane protein</topology>
    </subcellularLocation>
</comment>
<accession>A0A7W2AJ15</accession>
<dbReference type="GO" id="GO:0001733">
    <property type="term" value="F:galactosylceramide sulfotransferase activity"/>
    <property type="evidence" value="ECO:0007669"/>
    <property type="project" value="InterPro"/>
</dbReference>